<dbReference type="Proteomes" id="UP001148614">
    <property type="component" value="Unassembled WGS sequence"/>
</dbReference>
<accession>A0A9W8NN16</accession>
<evidence type="ECO:0000313" key="2">
    <source>
        <dbReference type="Proteomes" id="UP001148614"/>
    </source>
</evidence>
<protein>
    <submittedName>
        <fullName evidence="1">Uncharacterized protein</fullName>
    </submittedName>
</protein>
<proteinExistence type="predicted"/>
<sequence length="69" mass="7417">MLASSKSVTCVDPSIRRPSYRSCNVLARASRWHLYVAICEGDVAIAALDYPSRRNKVLAAAPSSPAKAP</sequence>
<comment type="caution">
    <text evidence="1">The sequence shown here is derived from an EMBL/GenBank/DDBJ whole genome shotgun (WGS) entry which is preliminary data.</text>
</comment>
<organism evidence="1 2">
    <name type="scientific">Xylaria arbuscula</name>
    <dbReference type="NCBI Taxonomy" id="114810"/>
    <lineage>
        <taxon>Eukaryota</taxon>
        <taxon>Fungi</taxon>
        <taxon>Dikarya</taxon>
        <taxon>Ascomycota</taxon>
        <taxon>Pezizomycotina</taxon>
        <taxon>Sordariomycetes</taxon>
        <taxon>Xylariomycetidae</taxon>
        <taxon>Xylariales</taxon>
        <taxon>Xylariaceae</taxon>
        <taxon>Xylaria</taxon>
    </lineage>
</organism>
<dbReference type="AlphaFoldDB" id="A0A9W8NN16"/>
<reference evidence="1" key="1">
    <citation type="submission" date="2022-07" db="EMBL/GenBank/DDBJ databases">
        <title>Genome Sequence of Xylaria arbuscula.</title>
        <authorList>
            <person name="Buettner E."/>
        </authorList>
    </citation>
    <scope>NUCLEOTIDE SEQUENCE</scope>
    <source>
        <strain evidence="1">VT107</strain>
    </source>
</reference>
<evidence type="ECO:0000313" key="1">
    <source>
        <dbReference type="EMBL" id="KAJ3579407.1"/>
    </source>
</evidence>
<dbReference type="EMBL" id="JANPWZ010000099">
    <property type="protein sequence ID" value="KAJ3579407.1"/>
    <property type="molecule type" value="Genomic_DNA"/>
</dbReference>
<gene>
    <name evidence="1" type="ORF">NPX13_g1158</name>
</gene>
<name>A0A9W8NN16_9PEZI</name>
<keyword evidence="2" id="KW-1185">Reference proteome</keyword>